<evidence type="ECO:0000256" key="1">
    <source>
        <dbReference type="ARBA" id="ARBA00004651"/>
    </source>
</evidence>
<feature type="transmembrane region" description="Helical" evidence="6">
    <location>
        <begin position="182"/>
        <end position="204"/>
    </location>
</feature>
<dbReference type="EMBL" id="LJZQ01000001">
    <property type="protein sequence ID" value="KPQ30565.1"/>
    <property type="molecule type" value="Genomic_DNA"/>
</dbReference>
<evidence type="ECO:0000313" key="9">
    <source>
        <dbReference type="Proteomes" id="UP000050416"/>
    </source>
</evidence>
<feature type="domain" description="ABC3 transporter permease C-terminal" evidence="7">
    <location>
        <begin position="621"/>
        <end position="734"/>
    </location>
</feature>
<keyword evidence="3 6" id="KW-0812">Transmembrane</keyword>
<dbReference type="GO" id="GO:0005886">
    <property type="term" value="C:plasma membrane"/>
    <property type="evidence" value="ECO:0007669"/>
    <property type="project" value="UniProtKB-SubCell"/>
</dbReference>
<feature type="transmembrane region" description="Helical" evidence="6">
    <location>
        <begin position="623"/>
        <end position="647"/>
    </location>
</feature>
<dbReference type="Proteomes" id="UP000050416">
    <property type="component" value="Unassembled WGS sequence"/>
</dbReference>
<proteinExistence type="predicted"/>
<organism evidence="8 9">
    <name type="scientific">Marinobacter excellens HL-55</name>
    <dbReference type="NCBI Taxonomy" id="1305731"/>
    <lineage>
        <taxon>Bacteria</taxon>
        <taxon>Pseudomonadati</taxon>
        <taxon>Pseudomonadota</taxon>
        <taxon>Gammaproteobacteria</taxon>
        <taxon>Pseudomonadales</taxon>
        <taxon>Marinobacteraceae</taxon>
        <taxon>Marinobacter</taxon>
    </lineage>
</organism>
<dbReference type="InterPro" id="IPR003838">
    <property type="entry name" value="ABC3_permease_C"/>
</dbReference>
<comment type="subcellular location">
    <subcellularLocation>
        <location evidence="1">Cell membrane</location>
        <topology evidence="1">Multi-pass membrane protein</topology>
    </subcellularLocation>
</comment>
<evidence type="ECO:0000256" key="3">
    <source>
        <dbReference type="ARBA" id="ARBA00022692"/>
    </source>
</evidence>
<dbReference type="InterPro" id="IPR038766">
    <property type="entry name" value="Membrane_comp_ABC_pdt"/>
</dbReference>
<dbReference type="PATRIC" id="fig|1305731.5.peg.1457"/>
<sequence length="753" mass="81812">MTPFSALLSHYRRHPWQGVALATLMLLATALWTGIHHLTSQARASLSQSEQVVEARYQIQRVDGAALSVDDFVALRRQGLCLMPWLEVLPEDESRRVIGVDPLAALCFQGQGDVASFDGQPLRGDPFMDIADAAALPARQAQLFLIVDPDSGALSDDYRITDFSLAPDTGQLGDSFLLNLDALSVLVLLITGLLLRSVYLLSLSQRRDSFALLNRFGVPVRRVRGYLVVELLCLAAVTLIPGILLGQILANALAGGFASVMEGLFDSRQLATAANTWLVPSVVMMTLLLLVCAADWLIPDKLRQSAIVGHRSGGLAGMLLVVGAGGLWLASDLLTLFVAVALVLAGAGLLMPWCLSALSSRLARGCKRPLMRRWWAEYGVLCRRLALPLVALQLSLAMVLAVQALVTTFEATFDRWLEQRLSADYYLEVPTGAEGRTAAHWLAQNLPASSGALWHRVLRGQAQVQLGDEWQAVDVFALAPVGALVTDWELFENVEQPWRKLAAGEGVLVNEQLAYREQLGAGDSLPLKLAGQIISMPILGVYPDYGRPAGEVLMAGDHLPDGFAVSFESFSISPGSIGIEAITGALSELWQEPSLTVRDNLSIRDLANRVFDQTFALTRAMTLLTLALAAVALLLMGWVFLATRLWYFRLLEVWGMARPAIFLRLLSLALMVSLSAAILALPVGIGLTWVLVQRINPLAFGWSLPMDLYPGFWLELLALALVIGVCIGLLMHRQLGRPAVRPSVTGTVTGEER</sequence>
<feature type="transmembrane region" description="Helical" evidence="6">
    <location>
        <begin position="385"/>
        <end position="406"/>
    </location>
</feature>
<evidence type="ECO:0000256" key="6">
    <source>
        <dbReference type="SAM" id="Phobius"/>
    </source>
</evidence>
<evidence type="ECO:0000256" key="4">
    <source>
        <dbReference type="ARBA" id="ARBA00022989"/>
    </source>
</evidence>
<name>A0A0P8BQ48_9GAMM</name>
<reference evidence="8 9" key="1">
    <citation type="submission" date="2015-09" db="EMBL/GenBank/DDBJ databases">
        <title>Identification and resolution of microdiversity through metagenomic sequencing of parallel consortia.</title>
        <authorList>
            <person name="Nelson W.C."/>
            <person name="Romine M.F."/>
            <person name="Lindemann S.R."/>
        </authorList>
    </citation>
    <scope>NUCLEOTIDE SEQUENCE [LARGE SCALE GENOMIC DNA]</scope>
    <source>
        <strain evidence="8">HL-55</strain>
    </source>
</reference>
<protein>
    <submittedName>
        <fullName evidence="8">Putative ABC transport system permease protein</fullName>
    </submittedName>
</protein>
<gene>
    <name evidence="8" type="ORF">HLUCCX14_00420</name>
</gene>
<dbReference type="AlphaFoldDB" id="A0A0P8BQ48"/>
<keyword evidence="5 6" id="KW-0472">Membrane</keyword>
<evidence type="ECO:0000259" key="7">
    <source>
        <dbReference type="Pfam" id="PF02687"/>
    </source>
</evidence>
<feature type="transmembrane region" description="Helical" evidence="6">
    <location>
        <begin position="336"/>
        <end position="364"/>
    </location>
</feature>
<feature type="domain" description="ABC3 transporter permease C-terminal" evidence="7">
    <location>
        <begin position="183"/>
        <end position="293"/>
    </location>
</feature>
<keyword evidence="2" id="KW-1003">Cell membrane</keyword>
<dbReference type="OrthoDB" id="343744at2"/>
<evidence type="ECO:0000256" key="5">
    <source>
        <dbReference type="ARBA" id="ARBA00023136"/>
    </source>
</evidence>
<dbReference type="PANTHER" id="PTHR30287:SF2">
    <property type="entry name" value="BLL1001 PROTEIN"/>
    <property type="match status" value="1"/>
</dbReference>
<evidence type="ECO:0000313" key="8">
    <source>
        <dbReference type="EMBL" id="KPQ30565.1"/>
    </source>
</evidence>
<feature type="transmembrane region" description="Helical" evidence="6">
    <location>
        <begin position="712"/>
        <end position="731"/>
    </location>
</feature>
<dbReference type="STRING" id="1305731.GCA_000934705_02778"/>
<dbReference type="Pfam" id="PF02687">
    <property type="entry name" value="FtsX"/>
    <property type="match status" value="2"/>
</dbReference>
<keyword evidence="4 6" id="KW-1133">Transmembrane helix</keyword>
<dbReference type="PANTHER" id="PTHR30287">
    <property type="entry name" value="MEMBRANE COMPONENT OF PREDICTED ABC SUPERFAMILY METABOLITE UPTAKE TRANSPORTER"/>
    <property type="match status" value="1"/>
</dbReference>
<feature type="transmembrane region" description="Helical" evidence="6">
    <location>
        <begin position="277"/>
        <end position="298"/>
    </location>
</feature>
<feature type="transmembrane region" description="Helical" evidence="6">
    <location>
        <begin position="668"/>
        <end position="692"/>
    </location>
</feature>
<comment type="caution">
    <text evidence="8">The sequence shown here is derived from an EMBL/GenBank/DDBJ whole genome shotgun (WGS) entry which is preliminary data.</text>
</comment>
<evidence type="ECO:0000256" key="2">
    <source>
        <dbReference type="ARBA" id="ARBA00022475"/>
    </source>
</evidence>
<accession>A0A0P8BQ48</accession>
<feature type="transmembrane region" description="Helical" evidence="6">
    <location>
        <begin position="310"/>
        <end position="330"/>
    </location>
</feature>
<feature type="transmembrane region" description="Helical" evidence="6">
    <location>
        <begin position="225"/>
        <end position="257"/>
    </location>
</feature>